<proteinExistence type="predicted"/>
<name>A0ABT3E3M2_9LACO</name>
<accession>A0ABT3E3M2</accession>
<dbReference type="RefSeq" id="WP_213408366.1">
    <property type="nucleotide sequence ID" value="NZ_CP074441.1"/>
</dbReference>
<organism evidence="1 2">
    <name type="scientific">Weissella ceti</name>
    <dbReference type="NCBI Taxonomy" id="759620"/>
    <lineage>
        <taxon>Bacteria</taxon>
        <taxon>Bacillati</taxon>
        <taxon>Bacillota</taxon>
        <taxon>Bacilli</taxon>
        <taxon>Lactobacillales</taxon>
        <taxon>Lactobacillaceae</taxon>
        <taxon>Weissella</taxon>
    </lineage>
</organism>
<reference evidence="1 2" key="1">
    <citation type="submission" date="2022-10" db="EMBL/GenBank/DDBJ databases">
        <title>Weissella fermenti sp. nov., isolated from fermented cabbage.</title>
        <authorList>
            <person name="Lee J.K."/>
            <person name="Baek J.H."/>
            <person name="Choi D.G."/>
            <person name="Kim J.M."/>
            <person name="Jeon C.O."/>
        </authorList>
    </citation>
    <scope>NUCLEOTIDE SEQUENCE [LARGE SCALE GENOMIC DNA]</scope>
    <source>
        <strain evidence="1 2">KACC 18534</strain>
    </source>
</reference>
<comment type="caution">
    <text evidence="1">The sequence shown here is derived from an EMBL/GenBank/DDBJ whole genome shotgun (WGS) entry which is preliminary data.</text>
</comment>
<sequence length="104" mass="11795">MDYKPLSGDFTAEKLLDALKESLKLFHDEEDERLKGILDASVELITDFTGVSDLKNATYRELIIARAMYVFNDQGEYFFDNYRAEINDLALKTGAKSYVGQAEA</sequence>
<gene>
    <name evidence="1" type="ORF">OIT44_02845</name>
</gene>
<dbReference type="Proteomes" id="UP001526225">
    <property type="component" value="Unassembled WGS sequence"/>
</dbReference>
<keyword evidence="2" id="KW-1185">Reference proteome</keyword>
<evidence type="ECO:0000313" key="2">
    <source>
        <dbReference type="Proteomes" id="UP001526225"/>
    </source>
</evidence>
<dbReference type="EMBL" id="JAOZFE010000002">
    <property type="protein sequence ID" value="MCW0953009.1"/>
    <property type="molecule type" value="Genomic_DNA"/>
</dbReference>
<protein>
    <submittedName>
        <fullName evidence="1">Phage head-tail connector protein</fullName>
    </submittedName>
</protein>
<evidence type="ECO:0000313" key="1">
    <source>
        <dbReference type="EMBL" id="MCW0953009.1"/>
    </source>
</evidence>